<proteinExistence type="inferred from homology"/>
<dbReference type="HAMAP" id="MF_00131">
    <property type="entry name" value="Trp_synth_alpha"/>
    <property type="match status" value="1"/>
</dbReference>
<evidence type="ECO:0000256" key="6">
    <source>
        <dbReference type="ARBA" id="ARBA00023239"/>
    </source>
</evidence>
<dbReference type="InterPro" id="IPR002028">
    <property type="entry name" value="Trp_synthase_suA"/>
</dbReference>
<gene>
    <name evidence="8 10" type="primary">trpA</name>
    <name evidence="10" type="ORF">ENS59_00640</name>
</gene>
<protein>
    <recommendedName>
        <fullName evidence="8">Tryptophan synthase alpha chain</fullName>
        <ecNumber evidence="8">4.2.1.20</ecNumber>
    </recommendedName>
</protein>
<dbReference type="AlphaFoldDB" id="A0A7C3EAQ6"/>
<feature type="active site" description="Proton acceptor" evidence="8">
    <location>
        <position position="47"/>
    </location>
</feature>
<accession>A0A7C3EAQ6</accession>
<feature type="active site" description="Proton acceptor" evidence="8">
    <location>
        <position position="36"/>
    </location>
</feature>
<comment type="subunit">
    <text evidence="2 8">Tetramer of two alpha and two beta chains.</text>
</comment>
<sequence>MKPITLMAHLVANYPDPSGCLAAADALVEAGTRYLEVQIPFSDPSADGQSIMTACAATLSAGFSVADAFHLVDELKGRYPHIPLFVMAYANLAVSPGVAAFVDRLHRGGVHGLIVPDLPFDNDEGLAEACAALADPPISAVPVAAPSMSRDRLINMASLGRPYLYAALRTGITGQATEIADSTREFLALCRSGGSKVLGGFGIRSHAQARQVADHVHAVVAGSVFVDAITKAVEAHGVVRNGSFRGSSRVRDEAIRNLVREQAAEIIWGKKVVTT</sequence>
<comment type="caution">
    <text evidence="10">The sequence shown here is derived from an EMBL/GenBank/DDBJ whole genome shotgun (WGS) entry which is preliminary data.</text>
</comment>
<dbReference type="UniPathway" id="UPA00035">
    <property type="reaction ID" value="UER00044"/>
</dbReference>
<evidence type="ECO:0000256" key="1">
    <source>
        <dbReference type="ARBA" id="ARBA00004733"/>
    </source>
</evidence>
<evidence type="ECO:0000256" key="3">
    <source>
        <dbReference type="ARBA" id="ARBA00022605"/>
    </source>
</evidence>
<dbReference type="PANTHER" id="PTHR43406">
    <property type="entry name" value="TRYPTOPHAN SYNTHASE, ALPHA CHAIN"/>
    <property type="match status" value="1"/>
</dbReference>
<dbReference type="NCBIfam" id="TIGR00262">
    <property type="entry name" value="trpA"/>
    <property type="match status" value="1"/>
</dbReference>
<name>A0A7C3EAQ6_9SPIR</name>
<dbReference type="EC" id="4.2.1.20" evidence="8"/>
<comment type="similarity">
    <text evidence="8 9">Belongs to the TrpA family.</text>
</comment>
<evidence type="ECO:0000256" key="2">
    <source>
        <dbReference type="ARBA" id="ARBA00011270"/>
    </source>
</evidence>
<keyword evidence="5 8" id="KW-0057">Aromatic amino acid biosynthesis</keyword>
<evidence type="ECO:0000256" key="7">
    <source>
        <dbReference type="ARBA" id="ARBA00049047"/>
    </source>
</evidence>
<dbReference type="CDD" id="cd04724">
    <property type="entry name" value="Tryptophan_synthase_alpha"/>
    <property type="match status" value="1"/>
</dbReference>
<keyword evidence="3 8" id="KW-0028">Amino-acid biosynthesis</keyword>
<comment type="function">
    <text evidence="8">The alpha subunit is responsible for the aldol cleavage of indoleglycerol phosphate to indole and glyceraldehyde 3-phosphate.</text>
</comment>
<evidence type="ECO:0000256" key="5">
    <source>
        <dbReference type="ARBA" id="ARBA00023141"/>
    </source>
</evidence>
<dbReference type="InterPro" id="IPR011060">
    <property type="entry name" value="RibuloseP-bd_barrel"/>
</dbReference>
<evidence type="ECO:0000256" key="4">
    <source>
        <dbReference type="ARBA" id="ARBA00022822"/>
    </source>
</evidence>
<evidence type="ECO:0000256" key="8">
    <source>
        <dbReference type="HAMAP-Rule" id="MF_00131"/>
    </source>
</evidence>
<evidence type="ECO:0000313" key="10">
    <source>
        <dbReference type="EMBL" id="HFH28010.1"/>
    </source>
</evidence>
<organism evidence="10">
    <name type="scientific">Gracilinema caldarium</name>
    <dbReference type="NCBI Taxonomy" id="215591"/>
    <lineage>
        <taxon>Bacteria</taxon>
        <taxon>Pseudomonadati</taxon>
        <taxon>Spirochaetota</taxon>
        <taxon>Spirochaetia</taxon>
        <taxon>Spirochaetales</taxon>
        <taxon>Breznakiellaceae</taxon>
        <taxon>Gracilinema</taxon>
    </lineage>
</organism>
<keyword evidence="4 8" id="KW-0822">Tryptophan biosynthesis</keyword>
<reference evidence="10" key="1">
    <citation type="journal article" date="2020" name="mSystems">
        <title>Genome- and Community-Level Interaction Insights into Carbon Utilization and Element Cycling Functions of Hydrothermarchaeota in Hydrothermal Sediment.</title>
        <authorList>
            <person name="Zhou Z."/>
            <person name="Liu Y."/>
            <person name="Xu W."/>
            <person name="Pan J."/>
            <person name="Luo Z.H."/>
            <person name="Li M."/>
        </authorList>
    </citation>
    <scope>NUCLEOTIDE SEQUENCE [LARGE SCALE GENOMIC DNA]</scope>
    <source>
        <strain evidence="10">SpSt-503</strain>
    </source>
</reference>
<dbReference type="GO" id="GO:0005829">
    <property type="term" value="C:cytosol"/>
    <property type="evidence" value="ECO:0007669"/>
    <property type="project" value="TreeGrafter"/>
</dbReference>
<dbReference type="EMBL" id="DSVL01000018">
    <property type="protein sequence ID" value="HFH28010.1"/>
    <property type="molecule type" value="Genomic_DNA"/>
</dbReference>
<dbReference type="Gene3D" id="3.20.20.70">
    <property type="entry name" value="Aldolase class I"/>
    <property type="match status" value="1"/>
</dbReference>
<dbReference type="Pfam" id="PF00290">
    <property type="entry name" value="Trp_syntA"/>
    <property type="match status" value="1"/>
</dbReference>
<dbReference type="InterPro" id="IPR013785">
    <property type="entry name" value="Aldolase_TIM"/>
</dbReference>
<dbReference type="PANTHER" id="PTHR43406:SF1">
    <property type="entry name" value="TRYPTOPHAN SYNTHASE ALPHA CHAIN, CHLOROPLASTIC"/>
    <property type="match status" value="1"/>
</dbReference>
<evidence type="ECO:0000256" key="9">
    <source>
        <dbReference type="RuleBase" id="RU003662"/>
    </source>
</evidence>
<comment type="pathway">
    <text evidence="1 8">Amino-acid biosynthesis; L-tryptophan biosynthesis; L-tryptophan from chorismate: step 5/5.</text>
</comment>
<keyword evidence="6 8" id="KW-0456">Lyase</keyword>
<dbReference type="SUPFAM" id="SSF51366">
    <property type="entry name" value="Ribulose-phoshate binding barrel"/>
    <property type="match status" value="1"/>
</dbReference>
<comment type="catalytic activity">
    <reaction evidence="7 8">
        <text>(1S,2R)-1-C-(indol-3-yl)glycerol 3-phosphate + L-serine = D-glyceraldehyde 3-phosphate + L-tryptophan + H2O</text>
        <dbReference type="Rhea" id="RHEA:10532"/>
        <dbReference type="ChEBI" id="CHEBI:15377"/>
        <dbReference type="ChEBI" id="CHEBI:33384"/>
        <dbReference type="ChEBI" id="CHEBI:57912"/>
        <dbReference type="ChEBI" id="CHEBI:58866"/>
        <dbReference type="ChEBI" id="CHEBI:59776"/>
        <dbReference type="EC" id="4.2.1.20"/>
    </reaction>
</comment>
<dbReference type="GO" id="GO:0004834">
    <property type="term" value="F:tryptophan synthase activity"/>
    <property type="evidence" value="ECO:0007669"/>
    <property type="project" value="UniProtKB-UniRule"/>
</dbReference>